<feature type="binding site" evidence="5">
    <location>
        <position position="313"/>
    </location>
    <ligand>
        <name>Fe cation</name>
        <dbReference type="ChEBI" id="CHEBI:24875"/>
        <note>catalytic</note>
    </ligand>
</feature>
<sequence>MAGNNQLAKHNHVPGISRFCNTMKETTTSEEVELIGAKLPEWAQGVYLRTGPGLFDLEECTMHHLLDGYAILTKFEIKFNRVILTKKYLNSDSYKRAIAAKKPVITEFATGPSPDPNEGFFSRVKHTFSPELTDNNSSNIIIIGKDVYTLGDSCFFHRIDPENLETKERHDTNKLFKFNIHTAHPIPDSNGDLWNIGYTVFTGLKFHILKIPPGKTVSERFKKSKTIATVHSRWSGAMASVHSFGVTDKFIVLVEQPFVVSAGKIAASILKRDSVKEWMDWNEKERNRFVIVSKTGIVHSQEYLSIKPFHFLHVINAFEDHNNQIIVDINAYTSPSYMEALYLSKLRADIVEISDPPQVLRFVIPIFEPHLKVENIHENTNLLTE</sequence>
<dbReference type="AlphaFoldDB" id="A0A8J2JYG2"/>
<dbReference type="GO" id="GO:0046872">
    <property type="term" value="F:metal ion binding"/>
    <property type="evidence" value="ECO:0007669"/>
    <property type="project" value="UniProtKB-KW"/>
</dbReference>
<keyword evidence="4 5" id="KW-0408">Iron</keyword>
<comment type="cofactor">
    <cofactor evidence="5">
        <name>Fe(2+)</name>
        <dbReference type="ChEBI" id="CHEBI:29033"/>
    </cofactor>
    <text evidence="5">Binds 1 Fe(2+) ion per subunit.</text>
</comment>
<dbReference type="PANTHER" id="PTHR10543:SF24">
    <property type="entry name" value="CAROTENOID ISOMEROOXYGENASE"/>
    <property type="match status" value="1"/>
</dbReference>
<dbReference type="GO" id="GO:0016121">
    <property type="term" value="P:carotene catabolic process"/>
    <property type="evidence" value="ECO:0007669"/>
    <property type="project" value="TreeGrafter"/>
</dbReference>
<feature type="binding site" evidence="5">
    <location>
        <position position="184"/>
    </location>
    <ligand>
        <name>Fe cation</name>
        <dbReference type="ChEBI" id="CHEBI:24875"/>
        <note>catalytic</note>
    </ligand>
</feature>
<dbReference type="Pfam" id="PF03055">
    <property type="entry name" value="RPE65"/>
    <property type="match status" value="1"/>
</dbReference>
<dbReference type="EMBL" id="CAJVCH010132954">
    <property type="protein sequence ID" value="CAG7726253.1"/>
    <property type="molecule type" value="Genomic_DNA"/>
</dbReference>
<dbReference type="Proteomes" id="UP000708208">
    <property type="component" value="Unassembled WGS sequence"/>
</dbReference>
<accession>A0A8J2JYG2</accession>
<protein>
    <submittedName>
        <fullName evidence="6">Uncharacterized protein</fullName>
    </submittedName>
</protein>
<gene>
    <name evidence="6" type="ORF">AFUS01_LOCUS15173</name>
</gene>
<keyword evidence="7" id="KW-1185">Reference proteome</keyword>
<feature type="non-terminal residue" evidence="6">
    <location>
        <position position="1"/>
    </location>
</feature>
<evidence type="ECO:0000256" key="4">
    <source>
        <dbReference type="ARBA" id="ARBA00023004"/>
    </source>
</evidence>
<name>A0A8J2JYG2_9HEXA</name>
<dbReference type="OrthoDB" id="1069523at2759"/>
<evidence type="ECO:0000256" key="3">
    <source>
        <dbReference type="ARBA" id="ARBA00023002"/>
    </source>
</evidence>
<comment type="similarity">
    <text evidence="1">Belongs to the carotenoid oxygenase family.</text>
</comment>
<keyword evidence="2 5" id="KW-0479">Metal-binding</keyword>
<evidence type="ECO:0000256" key="2">
    <source>
        <dbReference type="ARBA" id="ARBA00022723"/>
    </source>
</evidence>
<dbReference type="PANTHER" id="PTHR10543">
    <property type="entry name" value="BETA-CAROTENE DIOXYGENASE"/>
    <property type="match status" value="1"/>
</dbReference>
<keyword evidence="3" id="KW-0560">Oxidoreductase</keyword>
<feature type="binding site" evidence="5">
    <location>
        <position position="242"/>
    </location>
    <ligand>
        <name>Fe cation</name>
        <dbReference type="ChEBI" id="CHEBI:24875"/>
        <note>catalytic</note>
    </ligand>
</feature>
<evidence type="ECO:0000256" key="5">
    <source>
        <dbReference type="PIRSR" id="PIRSR604294-1"/>
    </source>
</evidence>
<evidence type="ECO:0000256" key="1">
    <source>
        <dbReference type="ARBA" id="ARBA00006787"/>
    </source>
</evidence>
<proteinExistence type="inferred from homology"/>
<dbReference type="InterPro" id="IPR004294">
    <property type="entry name" value="Carotenoid_Oase"/>
</dbReference>
<evidence type="ECO:0000313" key="6">
    <source>
        <dbReference type="EMBL" id="CAG7726253.1"/>
    </source>
</evidence>
<dbReference type="GO" id="GO:0010436">
    <property type="term" value="F:carotenoid dioxygenase activity"/>
    <property type="evidence" value="ECO:0007669"/>
    <property type="project" value="TreeGrafter"/>
</dbReference>
<comment type="caution">
    <text evidence="6">The sequence shown here is derived from an EMBL/GenBank/DDBJ whole genome shotgun (WGS) entry which is preliminary data.</text>
</comment>
<reference evidence="6" key="1">
    <citation type="submission" date="2021-06" db="EMBL/GenBank/DDBJ databases">
        <authorList>
            <person name="Hodson N. C."/>
            <person name="Mongue J. A."/>
            <person name="Jaron S. K."/>
        </authorList>
    </citation>
    <scope>NUCLEOTIDE SEQUENCE</scope>
</reference>
<organism evidence="6 7">
    <name type="scientific">Allacma fusca</name>
    <dbReference type="NCBI Taxonomy" id="39272"/>
    <lineage>
        <taxon>Eukaryota</taxon>
        <taxon>Metazoa</taxon>
        <taxon>Ecdysozoa</taxon>
        <taxon>Arthropoda</taxon>
        <taxon>Hexapoda</taxon>
        <taxon>Collembola</taxon>
        <taxon>Symphypleona</taxon>
        <taxon>Sminthuridae</taxon>
        <taxon>Allacma</taxon>
    </lineage>
</organism>
<evidence type="ECO:0000313" key="7">
    <source>
        <dbReference type="Proteomes" id="UP000708208"/>
    </source>
</evidence>